<evidence type="ECO:0000313" key="2">
    <source>
        <dbReference type="Proteomes" id="UP000265618"/>
    </source>
</evidence>
<name>A0A9K3GQ54_9EUKA</name>
<evidence type="ECO:0000313" key="1">
    <source>
        <dbReference type="EMBL" id="GIQ90476.1"/>
    </source>
</evidence>
<sequence length="78" mass="7963">MPSDLAPGSKGVPKGCTISFLSDDVPSPDTVNLVGPVGDLLRGMCVPDLDVATTAVEALGDKSPSLSSTSCICHHNHM</sequence>
<dbReference type="EMBL" id="BDIP01006225">
    <property type="protein sequence ID" value="GIQ90476.1"/>
    <property type="molecule type" value="Genomic_DNA"/>
</dbReference>
<protein>
    <submittedName>
        <fullName evidence="1">Uncharacterized protein</fullName>
    </submittedName>
</protein>
<organism evidence="1 2">
    <name type="scientific">Kipferlia bialata</name>
    <dbReference type="NCBI Taxonomy" id="797122"/>
    <lineage>
        <taxon>Eukaryota</taxon>
        <taxon>Metamonada</taxon>
        <taxon>Carpediemonas-like organisms</taxon>
        <taxon>Kipferlia</taxon>
    </lineage>
</organism>
<reference evidence="1 2" key="1">
    <citation type="journal article" date="2018" name="PLoS ONE">
        <title>The draft genome of Kipferlia bialata reveals reductive genome evolution in fornicate parasites.</title>
        <authorList>
            <person name="Tanifuji G."/>
            <person name="Takabayashi S."/>
            <person name="Kume K."/>
            <person name="Takagi M."/>
            <person name="Nakayama T."/>
            <person name="Kamikawa R."/>
            <person name="Inagaki Y."/>
            <person name="Hashimoto T."/>
        </authorList>
    </citation>
    <scope>NUCLEOTIDE SEQUENCE [LARGE SCALE GENOMIC DNA]</scope>
    <source>
        <strain evidence="1">NY0173</strain>
    </source>
</reference>
<proteinExistence type="predicted"/>
<gene>
    <name evidence="1" type="ORF">KIPB_013280</name>
</gene>
<dbReference type="AlphaFoldDB" id="A0A9K3GQ54"/>
<comment type="caution">
    <text evidence="1">The sequence shown here is derived from an EMBL/GenBank/DDBJ whole genome shotgun (WGS) entry which is preliminary data.</text>
</comment>
<keyword evidence="2" id="KW-1185">Reference proteome</keyword>
<accession>A0A9K3GQ54</accession>
<dbReference type="Proteomes" id="UP000265618">
    <property type="component" value="Unassembled WGS sequence"/>
</dbReference>